<keyword evidence="2" id="KW-1185">Reference proteome</keyword>
<protein>
    <submittedName>
        <fullName evidence="1">Uncharacterized protein</fullName>
    </submittedName>
</protein>
<gene>
    <name evidence="1" type="ORF">G8D99_07855</name>
</gene>
<dbReference type="AlphaFoldDB" id="A0A6G8S477"/>
<reference evidence="1 2" key="1">
    <citation type="submission" date="2020-03" db="EMBL/GenBank/DDBJ databases">
        <authorList>
            <person name="Zhu W."/>
        </authorList>
    </citation>
    <scope>NUCLEOTIDE SEQUENCE [LARGE SCALE GENOMIC DNA]</scope>
    <source>
        <strain evidence="1 2">185</strain>
    </source>
</reference>
<organism evidence="1 2">
    <name type="scientific">Acinetobacter lanii</name>
    <dbReference type="NCBI Taxonomy" id="2715163"/>
    <lineage>
        <taxon>Bacteria</taxon>
        <taxon>Pseudomonadati</taxon>
        <taxon>Pseudomonadota</taxon>
        <taxon>Gammaproteobacteria</taxon>
        <taxon>Moraxellales</taxon>
        <taxon>Moraxellaceae</taxon>
        <taxon>Acinetobacter</taxon>
    </lineage>
</organism>
<dbReference type="Proteomes" id="UP000501939">
    <property type="component" value="Chromosome"/>
</dbReference>
<name>A0A6G8S477_9GAMM</name>
<accession>A0A6G8S477</accession>
<dbReference type="EMBL" id="CP049916">
    <property type="protein sequence ID" value="QIO08934.1"/>
    <property type="molecule type" value="Genomic_DNA"/>
</dbReference>
<dbReference type="KEGG" id="alj:G8D99_07855"/>
<evidence type="ECO:0000313" key="1">
    <source>
        <dbReference type="EMBL" id="QIO08934.1"/>
    </source>
</evidence>
<evidence type="ECO:0000313" key="2">
    <source>
        <dbReference type="Proteomes" id="UP000501939"/>
    </source>
</evidence>
<dbReference type="RefSeq" id="WP_166324136.1">
    <property type="nucleotide sequence ID" value="NZ_CP049916.1"/>
</dbReference>
<proteinExistence type="predicted"/>
<sequence length="83" mass="9625">MKNKDALVQTIINLGVLDKYFYDFSIKMGAENIDEEKISKDFFELFLKLKAGQIISNAIYELKYNTCLDNDDVIQIENKVINI</sequence>